<name>A0ABV2PXZ9_9GAMM</name>
<gene>
    <name evidence="2" type="ORF">ABIE04_002286</name>
</gene>
<reference evidence="2 3" key="1">
    <citation type="submission" date="2024-06" db="EMBL/GenBank/DDBJ databases">
        <title>Sorghum-associated microbial communities from plants grown in Nebraska, USA.</title>
        <authorList>
            <person name="Schachtman D."/>
        </authorList>
    </citation>
    <scope>NUCLEOTIDE SEQUENCE [LARGE SCALE GENOMIC DNA]</scope>
    <source>
        <strain evidence="2 3">1757</strain>
    </source>
</reference>
<feature type="compositionally biased region" description="Polar residues" evidence="1">
    <location>
        <begin position="46"/>
        <end position="56"/>
    </location>
</feature>
<protein>
    <submittedName>
        <fullName evidence="2">Uncharacterized protein</fullName>
    </submittedName>
</protein>
<evidence type="ECO:0000313" key="3">
    <source>
        <dbReference type="Proteomes" id="UP001549251"/>
    </source>
</evidence>
<dbReference type="RefSeq" id="WP_354550132.1">
    <property type="nucleotide sequence ID" value="NZ_JBEPSD010000002.1"/>
</dbReference>
<accession>A0ABV2PXZ9</accession>
<feature type="region of interest" description="Disordered" evidence="1">
    <location>
        <begin position="46"/>
        <end position="68"/>
    </location>
</feature>
<proteinExistence type="predicted"/>
<evidence type="ECO:0000256" key="1">
    <source>
        <dbReference type="SAM" id="MobiDB-lite"/>
    </source>
</evidence>
<keyword evidence="3" id="KW-1185">Reference proteome</keyword>
<sequence length="132" mass="13882">MPNNLNVKLDTSTTPPYLDIDQSNGANHVSRSPNAQTITWQLTGNAASGSFNTQSDPEPGFAWVGTPPPAGIFGSPVLQANGNQLTMSDLNNSASTAGDWIYQLSATIGGVVYQSNKTSLTQTNTNPSIKNN</sequence>
<comment type="caution">
    <text evidence="2">The sequence shown here is derived from an EMBL/GenBank/DDBJ whole genome shotgun (WGS) entry which is preliminary data.</text>
</comment>
<dbReference type="EMBL" id="JBEPSD010000002">
    <property type="protein sequence ID" value="MET4569925.1"/>
    <property type="molecule type" value="Genomic_DNA"/>
</dbReference>
<organism evidence="2 3">
    <name type="scientific">Rhodanobacter soli</name>
    <dbReference type="NCBI Taxonomy" id="590609"/>
    <lineage>
        <taxon>Bacteria</taxon>
        <taxon>Pseudomonadati</taxon>
        <taxon>Pseudomonadota</taxon>
        <taxon>Gammaproteobacteria</taxon>
        <taxon>Lysobacterales</taxon>
        <taxon>Rhodanobacteraceae</taxon>
        <taxon>Rhodanobacter</taxon>
    </lineage>
</organism>
<dbReference type="Proteomes" id="UP001549251">
    <property type="component" value="Unassembled WGS sequence"/>
</dbReference>
<evidence type="ECO:0000313" key="2">
    <source>
        <dbReference type="EMBL" id="MET4569925.1"/>
    </source>
</evidence>